<evidence type="ECO:0000313" key="2">
    <source>
        <dbReference type="EMBL" id="SAL99184.1"/>
    </source>
</evidence>
<keyword evidence="1" id="KW-0812">Transmembrane</keyword>
<gene>
    <name evidence="2" type="primary">ABSGL_04771.1 scaffold 5911</name>
</gene>
<keyword evidence="1" id="KW-0472">Membrane</keyword>
<dbReference type="Proteomes" id="UP000078561">
    <property type="component" value="Unassembled WGS sequence"/>
</dbReference>
<dbReference type="InParanoid" id="A0A163JGK7"/>
<keyword evidence="1" id="KW-1133">Transmembrane helix</keyword>
<dbReference type="AlphaFoldDB" id="A0A163JGK7"/>
<keyword evidence="3" id="KW-1185">Reference proteome</keyword>
<name>A0A163JGK7_ABSGL</name>
<organism evidence="2">
    <name type="scientific">Absidia glauca</name>
    <name type="common">Pin mould</name>
    <dbReference type="NCBI Taxonomy" id="4829"/>
    <lineage>
        <taxon>Eukaryota</taxon>
        <taxon>Fungi</taxon>
        <taxon>Fungi incertae sedis</taxon>
        <taxon>Mucoromycota</taxon>
        <taxon>Mucoromycotina</taxon>
        <taxon>Mucoromycetes</taxon>
        <taxon>Mucorales</taxon>
        <taxon>Cunninghamellaceae</taxon>
        <taxon>Absidia</taxon>
    </lineage>
</organism>
<protein>
    <submittedName>
        <fullName evidence="2">Uncharacterized protein</fullName>
    </submittedName>
</protein>
<reference evidence="2" key="1">
    <citation type="submission" date="2016-04" db="EMBL/GenBank/DDBJ databases">
        <authorList>
            <person name="Evans L.H."/>
            <person name="Alamgir A."/>
            <person name="Owens N."/>
            <person name="Weber N.D."/>
            <person name="Virtaneva K."/>
            <person name="Barbian K."/>
            <person name="Babar A."/>
            <person name="Rosenke K."/>
        </authorList>
    </citation>
    <scope>NUCLEOTIDE SEQUENCE [LARGE SCALE GENOMIC DNA]</scope>
    <source>
        <strain evidence="2">CBS 101.48</strain>
    </source>
</reference>
<accession>A0A163JGK7</accession>
<dbReference type="EMBL" id="LT552523">
    <property type="protein sequence ID" value="SAL99184.1"/>
    <property type="molecule type" value="Genomic_DNA"/>
</dbReference>
<proteinExistence type="predicted"/>
<evidence type="ECO:0000313" key="3">
    <source>
        <dbReference type="Proteomes" id="UP000078561"/>
    </source>
</evidence>
<sequence length="147" mass="17246">MISTIPAFLKDLIEQVLAAYPGLFGPCTSSVRKQQIFAHFRLFAETIWAMIGRRRLRQQKRSISNDSGPEETLFDEVYYKFMRALYYFLVGGQRFCSWYAFFFGSLSLCLILLYIDQFIDYVIDCVWPEVDPEVDKRQVGSIHIPFE</sequence>
<evidence type="ECO:0000256" key="1">
    <source>
        <dbReference type="SAM" id="Phobius"/>
    </source>
</evidence>
<feature type="transmembrane region" description="Helical" evidence="1">
    <location>
        <begin position="95"/>
        <end position="115"/>
    </location>
</feature>